<evidence type="ECO:0000256" key="2">
    <source>
        <dbReference type="SAM" id="Phobius"/>
    </source>
</evidence>
<keyword evidence="2" id="KW-0812">Transmembrane</keyword>
<sequence>MYETSESPGEQMATDSAALDGADEPTVESYLTPAADFLLIVTITILVSVAAVALMIP</sequence>
<feature type="region of interest" description="Disordered" evidence="1">
    <location>
        <begin position="1"/>
        <end position="21"/>
    </location>
</feature>
<keyword evidence="2" id="KW-0472">Membrane</keyword>
<dbReference type="KEGG" id="hdf:AArcSl_2023"/>
<accession>A0A343TKM6</accession>
<dbReference type="EMBL" id="CP025066">
    <property type="protein sequence ID" value="AUX09648.1"/>
    <property type="molecule type" value="Genomic_DNA"/>
</dbReference>
<evidence type="ECO:0000313" key="3">
    <source>
        <dbReference type="EMBL" id="AUX09648.1"/>
    </source>
</evidence>
<dbReference type="AlphaFoldDB" id="A0A343TKM6"/>
<evidence type="ECO:0000313" key="4">
    <source>
        <dbReference type="Proteomes" id="UP000263012"/>
    </source>
</evidence>
<name>A0A343TKM6_9EURY</name>
<reference evidence="4" key="1">
    <citation type="submission" date="2017-11" db="EMBL/GenBank/DDBJ databases">
        <title>Phenotypic and genomic properties of facultatively anaerobic sulfur-reducing natronoarchaea from hypersaline soda lakes.</title>
        <authorList>
            <person name="Sorokin D.Y."/>
            <person name="Kublanov I.V."/>
            <person name="Roman P."/>
            <person name="Sinninghe Damste J.S."/>
            <person name="Golyshin P.N."/>
            <person name="Rojo D."/>
            <person name="Ciordia S."/>
            <person name="Mena M.D.C."/>
            <person name="Ferrer M."/>
            <person name="Messina E."/>
            <person name="Smedile F."/>
            <person name="La Spada G."/>
            <person name="La Cono V."/>
            <person name="Yakimov M.M."/>
        </authorList>
    </citation>
    <scope>NUCLEOTIDE SEQUENCE [LARGE SCALE GENOMIC DNA]</scope>
    <source>
        <strain evidence="4">AArc-Sl</strain>
    </source>
</reference>
<organism evidence="3 4">
    <name type="scientific">Halalkaliarchaeum desulfuricum</name>
    <dbReference type="NCBI Taxonomy" id="2055893"/>
    <lineage>
        <taxon>Archaea</taxon>
        <taxon>Methanobacteriati</taxon>
        <taxon>Methanobacteriota</taxon>
        <taxon>Stenosarchaea group</taxon>
        <taxon>Halobacteria</taxon>
        <taxon>Halobacteriales</taxon>
        <taxon>Haloferacaceae</taxon>
        <taxon>Halalkaliarchaeum</taxon>
    </lineage>
</organism>
<evidence type="ECO:0000256" key="1">
    <source>
        <dbReference type="SAM" id="MobiDB-lite"/>
    </source>
</evidence>
<protein>
    <submittedName>
        <fullName evidence="3">Uncharacterized protein</fullName>
    </submittedName>
</protein>
<proteinExistence type="predicted"/>
<keyword evidence="4" id="KW-1185">Reference proteome</keyword>
<feature type="transmembrane region" description="Helical" evidence="2">
    <location>
        <begin position="37"/>
        <end position="56"/>
    </location>
</feature>
<keyword evidence="2" id="KW-1133">Transmembrane helix</keyword>
<gene>
    <name evidence="3" type="ORF">AArcSl_2023</name>
</gene>
<dbReference type="Proteomes" id="UP000263012">
    <property type="component" value="Chromosome"/>
</dbReference>